<dbReference type="Gene3D" id="1.20.1250.20">
    <property type="entry name" value="MFS general substrate transporter like domains"/>
    <property type="match status" value="1"/>
</dbReference>
<feature type="transmembrane region" description="Helical" evidence="6">
    <location>
        <begin position="371"/>
        <end position="392"/>
    </location>
</feature>
<feature type="domain" description="Major facilitator superfamily (MFS) profile" evidence="7">
    <location>
        <begin position="28"/>
        <end position="522"/>
    </location>
</feature>
<evidence type="ECO:0000256" key="3">
    <source>
        <dbReference type="ARBA" id="ARBA00022692"/>
    </source>
</evidence>
<feature type="transmembrane region" description="Helical" evidence="6">
    <location>
        <begin position="105"/>
        <end position="132"/>
    </location>
</feature>
<dbReference type="OrthoDB" id="4142200at2759"/>
<dbReference type="EMBL" id="KN846970">
    <property type="protein sequence ID" value="KIW82738.1"/>
    <property type="molecule type" value="Genomic_DNA"/>
</dbReference>
<evidence type="ECO:0000256" key="2">
    <source>
        <dbReference type="ARBA" id="ARBA00010992"/>
    </source>
</evidence>
<feature type="transmembrane region" description="Helical" evidence="6">
    <location>
        <begin position="26"/>
        <end position="50"/>
    </location>
</feature>
<dbReference type="InterPro" id="IPR050360">
    <property type="entry name" value="MFS_Sugar_Transporters"/>
</dbReference>
<dbReference type="HOGENOM" id="CLU_001265_30_13_1"/>
<evidence type="ECO:0000259" key="7">
    <source>
        <dbReference type="PROSITE" id="PS50850"/>
    </source>
</evidence>
<comment type="similarity">
    <text evidence="2">Belongs to the major facilitator superfamily. Sugar transporter (TC 2.A.1.1) family.</text>
</comment>
<dbReference type="GeneID" id="25301471"/>
<proteinExistence type="inferred from homology"/>
<feature type="transmembrane region" description="Helical" evidence="6">
    <location>
        <begin position="212"/>
        <end position="231"/>
    </location>
</feature>
<dbReference type="RefSeq" id="XP_013286546.1">
    <property type="nucleotide sequence ID" value="XM_013431092.1"/>
</dbReference>
<keyword evidence="3 6" id="KW-0812">Transmembrane</keyword>
<dbReference type="VEuPathDB" id="FungiDB:Z517_01981"/>
<dbReference type="GO" id="GO:0005351">
    <property type="term" value="F:carbohydrate:proton symporter activity"/>
    <property type="evidence" value="ECO:0007669"/>
    <property type="project" value="TreeGrafter"/>
</dbReference>
<evidence type="ECO:0000313" key="8">
    <source>
        <dbReference type="EMBL" id="KIW82738.1"/>
    </source>
</evidence>
<keyword evidence="4 6" id="KW-1133">Transmembrane helix</keyword>
<protein>
    <recommendedName>
        <fullName evidence="7">Major facilitator superfamily (MFS) profile domain-containing protein</fullName>
    </recommendedName>
</protein>
<dbReference type="PROSITE" id="PS00216">
    <property type="entry name" value="SUGAR_TRANSPORT_1"/>
    <property type="match status" value="1"/>
</dbReference>
<evidence type="ECO:0000256" key="4">
    <source>
        <dbReference type="ARBA" id="ARBA00022989"/>
    </source>
</evidence>
<dbReference type="InterPro" id="IPR020846">
    <property type="entry name" value="MFS_dom"/>
</dbReference>
<evidence type="ECO:0000256" key="6">
    <source>
        <dbReference type="SAM" id="Phobius"/>
    </source>
</evidence>
<feature type="transmembrane region" description="Helical" evidence="6">
    <location>
        <begin position="330"/>
        <end position="351"/>
    </location>
</feature>
<comment type="subcellular location">
    <subcellularLocation>
        <location evidence="1">Membrane</location>
        <topology evidence="1">Multi-pass membrane protein</topology>
    </subcellularLocation>
</comment>
<accession>A0A0D2GP38</accession>
<dbReference type="PANTHER" id="PTHR48022:SF11">
    <property type="entry name" value="MONOSACCHARIDE TRANSPORTER (HXT8), PUTATIVE (AFU_ORTHOLOGUE AFUA_2G08120)-RELATED"/>
    <property type="match status" value="1"/>
</dbReference>
<dbReference type="InterPro" id="IPR036259">
    <property type="entry name" value="MFS_trans_sf"/>
</dbReference>
<name>A0A0D2GP38_9EURO</name>
<keyword evidence="5 6" id="KW-0472">Membrane</keyword>
<reference evidence="8 9" key="1">
    <citation type="submission" date="2015-01" db="EMBL/GenBank/DDBJ databases">
        <title>The Genome Sequence of Fonsecaea pedrosoi CBS 271.37.</title>
        <authorList>
            <consortium name="The Broad Institute Genomics Platform"/>
            <person name="Cuomo C."/>
            <person name="de Hoog S."/>
            <person name="Gorbushina A."/>
            <person name="Stielow B."/>
            <person name="Teixiera M."/>
            <person name="Abouelleil A."/>
            <person name="Chapman S.B."/>
            <person name="Priest M."/>
            <person name="Young S.K."/>
            <person name="Wortman J."/>
            <person name="Nusbaum C."/>
            <person name="Birren B."/>
        </authorList>
    </citation>
    <scope>NUCLEOTIDE SEQUENCE [LARGE SCALE GENOMIC DNA]</scope>
    <source>
        <strain evidence="8 9">CBS 271.37</strain>
    </source>
</reference>
<feature type="transmembrane region" description="Helical" evidence="6">
    <location>
        <begin position="182"/>
        <end position="200"/>
    </location>
</feature>
<dbReference type="GO" id="GO:0016020">
    <property type="term" value="C:membrane"/>
    <property type="evidence" value="ECO:0007669"/>
    <property type="project" value="UniProtKB-SubCell"/>
</dbReference>
<feature type="transmembrane region" description="Helical" evidence="6">
    <location>
        <begin position="497"/>
        <end position="518"/>
    </location>
</feature>
<dbReference type="PANTHER" id="PTHR48022">
    <property type="entry name" value="PLASTIDIC GLUCOSE TRANSPORTER 4"/>
    <property type="match status" value="1"/>
</dbReference>
<keyword evidence="9" id="KW-1185">Reference proteome</keyword>
<dbReference type="InterPro" id="IPR005829">
    <property type="entry name" value="Sugar_transporter_CS"/>
</dbReference>
<dbReference type="AlphaFoldDB" id="A0A0D2GP38"/>
<dbReference type="Proteomes" id="UP000053029">
    <property type="component" value="Unassembled WGS sequence"/>
</dbReference>
<dbReference type="SUPFAM" id="SSF103473">
    <property type="entry name" value="MFS general substrate transporter"/>
    <property type="match status" value="2"/>
</dbReference>
<feature type="transmembrane region" description="Helical" evidence="6">
    <location>
        <begin position="243"/>
        <end position="265"/>
    </location>
</feature>
<dbReference type="Pfam" id="PF00083">
    <property type="entry name" value="Sugar_tr"/>
    <property type="match status" value="2"/>
</dbReference>
<dbReference type="PROSITE" id="PS50850">
    <property type="entry name" value="MFS"/>
    <property type="match status" value="1"/>
</dbReference>
<feature type="transmembrane region" description="Helical" evidence="6">
    <location>
        <begin position="469"/>
        <end position="485"/>
    </location>
</feature>
<gene>
    <name evidence="8" type="ORF">Z517_01981</name>
</gene>
<sequence>MVHKTTNHDGLTSAEPPVRHYNQYTLLVSIGLSLSFLAYGYTGAVIGTVGGQPSFLQYMNLITASNATQLFGATNGLYYAGGVFGTIYASYAADRWGRKNASVQAQVGLVIAQAIQTGSVHIAMFIVGRFIAGFASVSSPETFILVRWFSTCPIWLSAKVDAESALDRRGQIYVQEMKADSLGISVCSGYITLCVTPMWLSELVPPRQRGTLMQIIAITLGLGYVAANWIGYGFSFYTGKVLAFRPILALGMVVPVICIILFIWLPESPRWLIMKDRHPEAHALLRRLHRSPVDKDDSFADVEYYQISRQAAVDANLDLSWKSMISTRPMTLRTAFGIVWPAMTATSGVNVVVNYGPLLYSLLGFSSDKQLIYQGGWATLNWGGNVIGIFIIDRFNRPGYSITGFVGVTCCLLVEAIIVATSLDNGTDSVLRLGVASIFLFGAFFGCFIDGLLFTWVGEVFPTPYRAKGYTIALATQALFNIIWTEAAPTAFANIKWGYYIVFIVLNAISVVVIWLFFPNTRGLALEEVGAIFGDGDRIAVYQRDIDLSTLQTEVAVIDKEHGFTGKELRVEAQHIEATEEKTSG</sequence>
<evidence type="ECO:0000256" key="1">
    <source>
        <dbReference type="ARBA" id="ARBA00004141"/>
    </source>
</evidence>
<dbReference type="InterPro" id="IPR005828">
    <property type="entry name" value="MFS_sugar_transport-like"/>
</dbReference>
<feature type="transmembrane region" description="Helical" evidence="6">
    <location>
        <begin position="404"/>
        <end position="423"/>
    </location>
</feature>
<evidence type="ECO:0000313" key="9">
    <source>
        <dbReference type="Proteomes" id="UP000053029"/>
    </source>
</evidence>
<evidence type="ECO:0000256" key="5">
    <source>
        <dbReference type="ARBA" id="ARBA00023136"/>
    </source>
</evidence>
<organism evidence="8 9">
    <name type="scientific">Fonsecaea pedrosoi CBS 271.37</name>
    <dbReference type="NCBI Taxonomy" id="1442368"/>
    <lineage>
        <taxon>Eukaryota</taxon>
        <taxon>Fungi</taxon>
        <taxon>Dikarya</taxon>
        <taxon>Ascomycota</taxon>
        <taxon>Pezizomycotina</taxon>
        <taxon>Eurotiomycetes</taxon>
        <taxon>Chaetothyriomycetidae</taxon>
        <taxon>Chaetothyriales</taxon>
        <taxon>Herpotrichiellaceae</taxon>
        <taxon>Fonsecaea</taxon>
    </lineage>
</organism>
<feature type="transmembrane region" description="Helical" evidence="6">
    <location>
        <begin position="70"/>
        <end position="93"/>
    </location>
</feature>
<feature type="transmembrane region" description="Helical" evidence="6">
    <location>
        <begin position="435"/>
        <end position="457"/>
    </location>
</feature>